<dbReference type="eggNOG" id="ENOG502T528">
    <property type="taxonomic scope" value="Eukaryota"/>
</dbReference>
<gene>
    <name evidence="1" type="ORF">PTT_03257</name>
</gene>
<accession>E3RDW9</accession>
<name>E3RDW9_PYRTT</name>
<organism evidence="2">
    <name type="scientific">Pyrenophora teres f. teres (strain 0-1)</name>
    <name type="common">Barley net blotch fungus</name>
    <name type="synonym">Drechslera teres f. teres</name>
    <dbReference type="NCBI Taxonomy" id="861557"/>
    <lineage>
        <taxon>Eukaryota</taxon>
        <taxon>Fungi</taxon>
        <taxon>Dikarya</taxon>
        <taxon>Ascomycota</taxon>
        <taxon>Pezizomycotina</taxon>
        <taxon>Dothideomycetes</taxon>
        <taxon>Pleosporomycetidae</taxon>
        <taxon>Pleosporales</taxon>
        <taxon>Pleosporineae</taxon>
        <taxon>Pleosporaceae</taxon>
        <taxon>Pyrenophora</taxon>
    </lineage>
</organism>
<evidence type="ECO:0000313" key="1">
    <source>
        <dbReference type="EMBL" id="EFQ96084.1"/>
    </source>
</evidence>
<protein>
    <submittedName>
        <fullName evidence="1">Uncharacterized protein</fullName>
    </submittedName>
</protein>
<dbReference type="OrthoDB" id="3770097at2759"/>
<dbReference type="Proteomes" id="UP000001067">
    <property type="component" value="Unassembled WGS sequence"/>
</dbReference>
<sequence>MAYEDKSMYTPIRRECIQSIQQRFKERPQLRMLLEKGIVPLFIQDGGVSTMQTRFWSWSTEFPFIKLAYFEQAKRRACFEFLLPHPKRKRAVRFHKLLGQNNWGYGIQLRACNQVLHKELIGRWSYPAAPYPDVPLSVGAESALEPMLPLLPDKPLDAGRLNTVDGLQWYLKNNESASIPLLHYTDVCIFRVEAGHWGPAELDSFVLACAEKAGMQYRFPVDLMRNQAIKTLERNGLATKVD</sequence>
<keyword evidence="2" id="KW-1185">Reference proteome</keyword>
<dbReference type="AlphaFoldDB" id="E3RDW9"/>
<proteinExistence type="predicted"/>
<dbReference type="HOGENOM" id="CLU_1147688_0_0_1"/>
<evidence type="ECO:0000313" key="2">
    <source>
        <dbReference type="Proteomes" id="UP000001067"/>
    </source>
</evidence>
<dbReference type="EMBL" id="GL532271">
    <property type="protein sequence ID" value="EFQ96084.1"/>
    <property type="molecule type" value="Genomic_DNA"/>
</dbReference>
<dbReference type="KEGG" id="pte:PTT_03257"/>
<reference evidence="1 2" key="1">
    <citation type="journal article" date="2010" name="Genome Biol.">
        <title>A first genome assembly of the barley fungal pathogen Pyrenophora teres f. teres.</title>
        <authorList>
            <person name="Ellwood S.R."/>
            <person name="Liu Z."/>
            <person name="Syme R.A."/>
            <person name="Lai Z."/>
            <person name="Hane J.K."/>
            <person name="Keiper F."/>
            <person name="Moffat C.S."/>
            <person name="Oliver R.P."/>
            <person name="Friesen T.L."/>
        </authorList>
    </citation>
    <scope>NUCLEOTIDE SEQUENCE [LARGE SCALE GENOMIC DNA]</scope>
    <source>
        <strain evidence="1 2">0-1</strain>
    </source>
</reference>